<dbReference type="Proteomes" id="UP000037931">
    <property type="component" value="Unassembled WGS sequence"/>
</dbReference>
<comment type="caution">
    <text evidence="1">The sequence shown here is derived from an EMBL/GenBank/DDBJ whole genome shotgun (WGS) entry which is preliminary data.</text>
</comment>
<dbReference type="AlphaFoldDB" id="A0A0N1J607"/>
<proteinExistence type="predicted"/>
<keyword evidence="2" id="KW-1185">Reference proteome</keyword>
<dbReference type="EMBL" id="JSYZ01000007">
    <property type="protein sequence ID" value="KPA91258.1"/>
    <property type="molecule type" value="Genomic_DNA"/>
</dbReference>
<accession>A0A0N1J607</accession>
<evidence type="ECO:0000313" key="1">
    <source>
        <dbReference type="EMBL" id="KPA91258.1"/>
    </source>
</evidence>
<protein>
    <submittedName>
        <fullName evidence="1">Uncharacterized protein</fullName>
    </submittedName>
</protein>
<evidence type="ECO:0000313" key="2">
    <source>
        <dbReference type="Proteomes" id="UP000037931"/>
    </source>
</evidence>
<sequence>MNKTDLLEYLKETSSEMTQGDMDGAILLHFDLVMESYRRKPLFYKNLLKYDRLMVALSLLSFNFSDNRIPLSRVKAFCQERGYLSRNSLDSYCSFLFITGYMHIGLHAEDGRQRIFGPTEMALLEASRIIKSYLLPSPIIPPYDSWLAEPRGSTDLLQIFFRGFARLLEADLMLDKLLPEAKWIMNRDGGHLPMLALYTDALRNGSLERGYNVSSYVELSSRLGVSKTHMRRMIKEGKLQGYFKCHQNLVELSPAFLELIRRAMSINFAVARVSMELGAKDSCANSETVEGWNFRGL</sequence>
<reference evidence="1 2" key="1">
    <citation type="journal article" date="2015" name="PLoS ONE">
        <title>Rice-Infecting Pseudomonas Genomes Are Highly Accessorized and Harbor Multiple Putative Virulence Mechanisms to Cause Sheath Brown Rot.</title>
        <authorList>
            <person name="Quibod I.L."/>
            <person name="Grande G."/>
            <person name="Oreiro E.G."/>
            <person name="Borja F.N."/>
            <person name="Dossa G.S."/>
            <person name="Mauleon R."/>
            <person name="Cruz C.V."/>
            <person name="Oliva R."/>
        </authorList>
    </citation>
    <scope>NUCLEOTIDE SEQUENCE [LARGE SCALE GENOMIC DNA]</scope>
    <source>
        <strain evidence="1 2">IRRI 6609</strain>
    </source>
</reference>
<dbReference type="STRING" id="50340.PF66_02141"/>
<dbReference type="OrthoDB" id="6942275at2"/>
<dbReference type="PATRIC" id="fig|50340.43.peg.5509"/>
<organism evidence="1 2">
    <name type="scientific">Pseudomonas asplenii</name>
    <dbReference type="NCBI Taxonomy" id="53407"/>
    <lineage>
        <taxon>Bacteria</taxon>
        <taxon>Pseudomonadati</taxon>
        <taxon>Pseudomonadota</taxon>
        <taxon>Gammaproteobacteria</taxon>
        <taxon>Pseudomonadales</taxon>
        <taxon>Pseudomonadaceae</taxon>
        <taxon>Pseudomonas</taxon>
    </lineage>
</organism>
<dbReference type="RefSeq" id="WP_054062620.1">
    <property type="nucleotide sequence ID" value="NZ_JSYZ01000007.1"/>
</dbReference>
<name>A0A0N1J607_9PSED</name>
<gene>
    <name evidence="1" type="ORF">PF66_02141</name>
</gene>